<name>A0A4Z1A9C9_9LEPT</name>
<dbReference type="SUPFAM" id="SSF89550">
    <property type="entry name" value="PHP domain-like"/>
    <property type="match status" value="1"/>
</dbReference>
<dbReference type="AlphaFoldDB" id="A0A4Z1A9C9"/>
<comment type="caution">
    <text evidence="1">The sequence shown here is derived from an EMBL/GenBank/DDBJ whole genome shotgun (WGS) entry which is preliminary data.</text>
</comment>
<gene>
    <name evidence="1" type="ORF">EHQ69_05765</name>
</gene>
<dbReference type="CDD" id="cd00267">
    <property type="entry name" value="ABC_ATPase"/>
    <property type="match status" value="1"/>
</dbReference>
<dbReference type="SUPFAM" id="SSF52540">
    <property type="entry name" value="P-loop containing nucleoside triphosphate hydrolases"/>
    <property type="match status" value="1"/>
</dbReference>
<reference evidence="1" key="1">
    <citation type="journal article" date="2019" name="PLoS Negl. Trop. Dis.">
        <title>Revisiting the worldwide diversity of Leptospira species in the environment.</title>
        <authorList>
            <person name="Vincent A.T."/>
            <person name="Schiettekatte O."/>
            <person name="Bourhy P."/>
            <person name="Veyrier F.J."/>
            <person name="Picardeau M."/>
        </authorList>
    </citation>
    <scope>NUCLEOTIDE SEQUENCE [LARGE SCALE GENOMIC DNA]</scope>
    <source>
        <strain evidence="1">201702422</strain>
    </source>
</reference>
<dbReference type="InterPro" id="IPR027417">
    <property type="entry name" value="P-loop_NTPase"/>
</dbReference>
<proteinExistence type="predicted"/>
<dbReference type="Proteomes" id="UP000298263">
    <property type="component" value="Unassembled WGS sequence"/>
</dbReference>
<protein>
    <submittedName>
        <fullName evidence="1">Uncharacterized protein</fullName>
    </submittedName>
</protein>
<accession>A0A4Z1A9C9</accession>
<evidence type="ECO:0000313" key="1">
    <source>
        <dbReference type="EMBL" id="TGL93973.1"/>
    </source>
</evidence>
<dbReference type="Gene3D" id="3.40.50.300">
    <property type="entry name" value="P-loop containing nucleotide triphosphate hydrolases"/>
    <property type="match status" value="1"/>
</dbReference>
<keyword evidence="2" id="KW-1185">Reference proteome</keyword>
<dbReference type="InterPro" id="IPR016195">
    <property type="entry name" value="Pol/histidinol_Pase-like"/>
</dbReference>
<evidence type="ECO:0000313" key="2">
    <source>
        <dbReference type="Proteomes" id="UP000298263"/>
    </source>
</evidence>
<sequence length="712" mass="81174">MKIDIHIHTKKTKRGDAHTREITPKKFCEIITNSDVGICAITNHNHFDIDQFNEIVALKAKHLQIWPGVELDISHESKRGHLIVISNPKQVDTFNEILLKLLNNESPDKFIIDISKIASVFKDIDVIYIAHYYNKKPNIEDAAIEVLLSEIKNPNRVIKEATDSISAGIFVSHGHNSIYGSDVQDWDSYLKISNGLPELRLPVESFEQFCLLLDKNESTIQTLLASKNKSQIKLSPFKGESPIEIDIWDDVNILFGSKGTGKTEILKSICKFYNDKGIKANLFESNVENLGKKYDLSGSKINLDISESDIYDCKEEILLIRNAEEADIASLTSYREHYSRQALSKIASRLIIREILPIDENQLLSNLSDTTSLKKEFDKFINVLNQNDSNKTILGEALLEELNQILIKAQNHLSEKKYDAFKIYKSTTLINFTIKCFSSEVAKKTGVPKKPQSTGFLEYASNRIKLDLALQKIVLNLKKPINKWTEFVWDFENKGKLFCVTHFKFQNGHISDGELKHLSSNTKNPEKDFSKCINDLAEKVYRSDFFETLSELLAIDDSEKITSIKDLVLFKRYFELNHAEYKPSNGESSMILLAKELKEDKDVYLVDEPEKSLGNDFISDFIVPILKDLAKSGKRIVIATHDANIAVRTLPYNSIYREHSPEGYKTYQGNPFSNRLKMLNGNESLDWKEKSMNTLEGGRNAFGERKGIYGNY</sequence>
<dbReference type="RefSeq" id="WP_135587741.1">
    <property type="nucleotide sequence ID" value="NZ_RQGO01000019.1"/>
</dbReference>
<dbReference type="Gene3D" id="3.20.20.140">
    <property type="entry name" value="Metal-dependent hydrolases"/>
    <property type="match status" value="1"/>
</dbReference>
<dbReference type="EMBL" id="RQGP01000010">
    <property type="protein sequence ID" value="TGL93973.1"/>
    <property type="molecule type" value="Genomic_DNA"/>
</dbReference>
<organism evidence="1 2">
    <name type="scientific">Leptospira congkakensis</name>
    <dbReference type="NCBI Taxonomy" id="2484932"/>
    <lineage>
        <taxon>Bacteria</taxon>
        <taxon>Pseudomonadati</taxon>
        <taxon>Spirochaetota</taxon>
        <taxon>Spirochaetia</taxon>
        <taxon>Leptospirales</taxon>
        <taxon>Leptospiraceae</taxon>
        <taxon>Leptospira</taxon>
    </lineage>
</organism>
<dbReference type="OrthoDB" id="9791620at2"/>